<feature type="repeat" description="TPR" evidence="4">
    <location>
        <begin position="363"/>
        <end position="396"/>
    </location>
</feature>
<reference evidence="6 7" key="1">
    <citation type="journal article" date="2023" name="Limnol Oceanogr Lett">
        <title>Environmental adaptations by the intertidal Antarctic cyanobacterium Halotia branconii CENA392 as revealed using long-read genome sequencing.</title>
        <authorList>
            <person name="Dextro R.B."/>
            <person name="Delbaje E."/>
            <person name="Freitas P.N.N."/>
            <person name="Geraldes V."/>
            <person name="Pinto E."/>
            <person name="Long P.F."/>
            <person name="Fiore M.F."/>
        </authorList>
    </citation>
    <scope>NUCLEOTIDE SEQUENCE [LARGE SCALE GENOMIC DNA]</scope>
    <source>
        <strain evidence="6 7">CENA392</strain>
    </source>
</reference>
<gene>
    <name evidence="6" type="ORF">QI031_06520</name>
</gene>
<keyword evidence="7" id="KW-1185">Reference proteome</keyword>
<dbReference type="PROSITE" id="PS50123">
    <property type="entry name" value="CHER"/>
    <property type="match status" value="1"/>
</dbReference>
<keyword evidence="1 6" id="KW-0489">Methyltransferase</keyword>
<dbReference type="RefSeq" id="WP_281484382.1">
    <property type="nucleotide sequence ID" value="NZ_CP124543.1"/>
</dbReference>
<keyword evidence="2" id="KW-0808">Transferase</keyword>
<name>A0AAJ6NV88_9CYAN</name>
<dbReference type="PROSITE" id="PS50005">
    <property type="entry name" value="TPR"/>
    <property type="match status" value="1"/>
</dbReference>
<dbReference type="InterPro" id="IPR011990">
    <property type="entry name" value="TPR-like_helical_dom_sf"/>
</dbReference>
<dbReference type="SUPFAM" id="SSF53335">
    <property type="entry name" value="S-adenosyl-L-methionine-dependent methyltransferases"/>
    <property type="match status" value="1"/>
</dbReference>
<dbReference type="InterPro" id="IPR022642">
    <property type="entry name" value="CheR_C"/>
</dbReference>
<dbReference type="CDD" id="cd02440">
    <property type="entry name" value="AdoMet_MTases"/>
    <property type="match status" value="1"/>
</dbReference>
<dbReference type="SMART" id="SM00028">
    <property type="entry name" value="TPR"/>
    <property type="match status" value="1"/>
</dbReference>
<dbReference type="InterPro" id="IPR000780">
    <property type="entry name" value="CheR_MeTrfase"/>
</dbReference>
<dbReference type="InterPro" id="IPR029063">
    <property type="entry name" value="SAM-dependent_MTases_sf"/>
</dbReference>
<evidence type="ECO:0000256" key="3">
    <source>
        <dbReference type="ARBA" id="ARBA00022691"/>
    </source>
</evidence>
<dbReference type="Gene3D" id="1.25.40.10">
    <property type="entry name" value="Tetratricopeptide repeat domain"/>
    <property type="match status" value="1"/>
</dbReference>
<dbReference type="InterPro" id="IPR050903">
    <property type="entry name" value="Bact_Chemotaxis_MeTrfase"/>
</dbReference>
<dbReference type="Gene3D" id="3.40.50.150">
    <property type="entry name" value="Vaccinia Virus protein VP39"/>
    <property type="match status" value="1"/>
</dbReference>
<dbReference type="GO" id="GO:0008757">
    <property type="term" value="F:S-adenosylmethionine-dependent methyltransferase activity"/>
    <property type="evidence" value="ECO:0007669"/>
    <property type="project" value="InterPro"/>
</dbReference>
<keyword evidence="3" id="KW-0949">S-adenosyl-L-methionine</keyword>
<dbReference type="SUPFAM" id="SSF48452">
    <property type="entry name" value="TPR-like"/>
    <property type="match status" value="1"/>
</dbReference>
<proteinExistence type="predicted"/>
<organism evidence="6 7">
    <name type="scientific">Halotia branconii CENA392</name>
    <dbReference type="NCBI Taxonomy" id="1539056"/>
    <lineage>
        <taxon>Bacteria</taxon>
        <taxon>Bacillati</taxon>
        <taxon>Cyanobacteriota</taxon>
        <taxon>Cyanophyceae</taxon>
        <taxon>Nostocales</taxon>
        <taxon>Nodulariaceae</taxon>
        <taxon>Halotia</taxon>
    </lineage>
</organism>
<evidence type="ECO:0000313" key="6">
    <source>
        <dbReference type="EMBL" id="WGV27143.1"/>
    </source>
</evidence>
<evidence type="ECO:0000256" key="2">
    <source>
        <dbReference type="ARBA" id="ARBA00022679"/>
    </source>
</evidence>
<dbReference type="AlphaFoldDB" id="A0AAJ6NV88"/>
<accession>A0AAJ6NV88</accession>
<dbReference type="KEGG" id="hbq:QI031_06520"/>
<keyword evidence="4" id="KW-0802">TPR repeat</keyword>
<evidence type="ECO:0000256" key="1">
    <source>
        <dbReference type="ARBA" id="ARBA00022603"/>
    </source>
</evidence>
<feature type="domain" description="CheR-type methyltransferase" evidence="5">
    <location>
        <begin position="1"/>
        <end position="263"/>
    </location>
</feature>
<dbReference type="GO" id="GO:0032259">
    <property type="term" value="P:methylation"/>
    <property type="evidence" value="ECO:0007669"/>
    <property type="project" value="UniProtKB-KW"/>
</dbReference>
<dbReference type="Proteomes" id="UP001223520">
    <property type="component" value="Chromosome"/>
</dbReference>
<evidence type="ECO:0000313" key="7">
    <source>
        <dbReference type="Proteomes" id="UP001223520"/>
    </source>
</evidence>
<dbReference type="PANTHER" id="PTHR24422:SF19">
    <property type="entry name" value="CHEMOTAXIS PROTEIN METHYLTRANSFERASE"/>
    <property type="match status" value="1"/>
</dbReference>
<protein>
    <submittedName>
        <fullName evidence="6">CheR family methyltransferase</fullName>
    </submittedName>
</protein>
<sequence length="430" mass="48763">MSITDIEKLLSKRIGINCNIIGSKKIAKAINNRCLACNTNDIKIYFQLLQNSSEEFAELVEQIVIPETYFFRDRKSFDFLMSFVRSQWLSRSGQSKLRFLSIPCSTGEEPYSIAIALIEVGLSPSDFCIDAVDISKQAIVKAQQGTYGKNSFRSEALVDRNRYFQQIVEKYKVCSLIQNLVNFKQGNILNIFVNMQLQYDVIFCRNLLIYLEDSACTEVLKVLNRLLLPNGLLFVGTAETAKVPSHLFTSIRQPFTVYKKKSEVTISENSHHPPEVNKQNSQTKKVYFGTSLFDSPEILVKNVSSLPIIPTGSVSQTSSKETQPAVQESKFWELARQLADGGHTEAAIKHCNDYLEHVSSTDPQIYTLLGTLYQAKANNVQAEQFFRKALYLNPNDYEALMHLALLKEHRGDLIGASILKERIQKLQQNF</sequence>
<evidence type="ECO:0000256" key="4">
    <source>
        <dbReference type="PROSITE-ProRule" id="PRU00339"/>
    </source>
</evidence>
<evidence type="ECO:0000259" key="5">
    <source>
        <dbReference type="PROSITE" id="PS50123"/>
    </source>
</evidence>
<dbReference type="EMBL" id="CP124543">
    <property type="protein sequence ID" value="WGV27143.1"/>
    <property type="molecule type" value="Genomic_DNA"/>
</dbReference>
<dbReference type="PRINTS" id="PR00996">
    <property type="entry name" value="CHERMTFRASE"/>
</dbReference>
<dbReference type="InterPro" id="IPR019734">
    <property type="entry name" value="TPR_rpt"/>
</dbReference>
<dbReference type="Pfam" id="PF01739">
    <property type="entry name" value="CheR"/>
    <property type="match status" value="1"/>
</dbReference>
<dbReference type="SMART" id="SM00138">
    <property type="entry name" value="MeTrc"/>
    <property type="match status" value="1"/>
</dbReference>
<dbReference type="PANTHER" id="PTHR24422">
    <property type="entry name" value="CHEMOTAXIS PROTEIN METHYLTRANSFERASE"/>
    <property type="match status" value="1"/>
</dbReference>